<organism evidence="1 2">
    <name type="scientific">Gossypium arboreum</name>
    <name type="common">Tree cotton</name>
    <name type="synonym">Gossypium nanking</name>
    <dbReference type="NCBI Taxonomy" id="29729"/>
    <lineage>
        <taxon>Eukaryota</taxon>
        <taxon>Viridiplantae</taxon>
        <taxon>Streptophyta</taxon>
        <taxon>Embryophyta</taxon>
        <taxon>Tracheophyta</taxon>
        <taxon>Spermatophyta</taxon>
        <taxon>Magnoliopsida</taxon>
        <taxon>eudicotyledons</taxon>
        <taxon>Gunneridae</taxon>
        <taxon>Pentapetalae</taxon>
        <taxon>rosids</taxon>
        <taxon>malvids</taxon>
        <taxon>Malvales</taxon>
        <taxon>Malvaceae</taxon>
        <taxon>Malvoideae</taxon>
        <taxon>Gossypium</taxon>
    </lineage>
</organism>
<reference evidence="1 2" key="1">
    <citation type="submission" date="2023-03" db="EMBL/GenBank/DDBJ databases">
        <title>WGS of Gossypium arboreum.</title>
        <authorList>
            <person name="Yu D."/>
        </authorList>
    </citation>
    <scope>NUCLEOTIDE SEQUENCE [LARGE SCALE GENOMIC DNA]</scope>
    <source>
        <tissue evidence="1">Leaf</tissue>
    </source>
</reference>
<proteinExistence type="predicted"/>
<evidence type="ECO:0008006" key="3">
    <source>
        <dbReference type="Google" id="ProtNLM"/>
    </source>
</evidence>
<protein>
    <recommendedName>
        <fullName evidence="3">Gag-pol polyprotein</fullName>
    </recommendedName>
</protein>
<evidence type="ECO:0000313" key="1">
    <source>
        <dbReference type="EMBL" id="KAK5811392.1"/>
    </source>
</evidence>
<comment type="caution">
    <text evidence="1">The sequence shown here is derived from an EMBL/GenBank/DDBJ whole genome shotgun (WGS) entry which is preliminary data.</text>
</comment>
<name>A0ABR0P0X3_GOSAR</name>
<gene>
    <name evidence="1" type="ORF">PVK06_026722</name>
</gene>
<accession>A0ABR0P0X3</accession>
<dbReference type="EMBL" id="JARKNE010000008">
    <property type="protein sequence ID" value="KAK5811392.1"/>
    <property type="molecule type" value="Genomic_DNA"/>
</dbReference>
<sequence length="83" mass="9651">MKMLTTKFETLRMQDYETIVTTIEEAKYMKSVKIDELIWSLQTFELNLDDSMKVKSKGERSITLKIAYGLLIPNASTIEDLQE</sequence>
<keyword evidence="2" id="KW-1185">Reference proteome</keyword>
<evidence type="ECO:0000313" key="2">
    <source>
        <dbReference type="Proteomes" id="UP001358586"/>
    </source>
</evidence>
<dbReference type="Proteomes" id="UP001358586">
    <property type="component" value="Chromosome 8"/>
</dbReference>